<sequence>MNYGLANNLNTGLKLAKGKYIARMDGDDISLPYRLQTQVNFLESHPDIDLCSCAMQMFGADNQLWVRDRDPEQVKITMMFYSAVLHASSVFRRDVFEKNNLYYNQETFPAEDYDLWARAAFYCRMVNLPDVMYLYRMHRTQVTSTDPRSAEKCREIQIRYLSEALPVLSKKEITDFVDGFIIHKISNIDEIKDFKNQYLKIVKANASVMFFNQKLLKIRLNKYFQQQVYTFLLHYKITNFSKLIQYWSIMMELRPQLVIKLFLR</sequence>
<accession>A0A644W5B4</accession>
<protein>
    <recommendedName>
        <fullName evidence="1">Glycosyltransferase 2-like domain-containing protein</fullName>
    </recommendedName>
</protein>
<organism evidence="2">
    <name type="scientific">bioreactor metagenome</name>
    <dbReference type="NCBI Taxonomy" id="1076179"/>
    <lineage>
        <taxon>unclassified sequences</taxon>
        <taxon>metagenomes</taxon>
        <taxon>ecological metagenomes</taxon>
    </lineage>
</organism>
<evidence type="ECO:0000259" key="1">
    <source>
        <dbReference type="Pfam" id="PF00535"/>
    </source>
</evidence>
<dbReference type="InterPro" id="IPR029044">
    <property type="entry name" value="Nucleotide-diphossugar_trans"/>
</dbReference>
<gene>
    <name evidence="2" type="ORF">SDC9_44977</name>
</gene>
<reference evidence="2" key="1">
    <citation type="submission" date="2019-08" db="EMBL/GenBank/DDBJ databases">
        <authorList>
            <person name="Kucharzyk K."/>
            <person name="Murdoch R.W."/>
            <person name="Higgins S."/>
            <person name="Loffler F."/>
        </authorList>
    </citation>
    <scope>NUCLEOTIDE SEQUENCE</scope>
</reference>
<dbReference type="PANTHER" id="PTHR22916">
    <property type="entry name" value="GLYCOSYLTRANSFERASE"/>
    <property type="match status" value="1"/>
</dbReference>
<dbReference type="AlphaFoldDB" id="A0A644W5B4"/>
<dbReference type="GO" id="GO:0016758">
    <property type="term" value="F:hexosyltransferase activity"/>
    <property type="evidence" value="ECO:0007669"/>
    <property type="project" value="UniProtKB-ARBA"/>
</dbReference>
<feature type="domain" description="Glycosyltransferase 2-like" evidence="1">
    <location>
        <begin position="2"/>
        <end position="70"/>
    </location>
</feature>
<dbReference type="Pfam" id="PF00535">
    <property type="entry name" value="Glycos_transf_2"/>
    <property type="match status" value="1"/>
</dbReference>
<dbReference type="PANTHER" id="PTHR22916:SF3">
    <property type="entry name" value="UDP-GLCNAC:BETAGAL BETA-1,3-N-ACETYLGLUCOSAMINYLTRANSFERASE-LIKE PROTEIN 1"/>
    <property type="match status" value="1"/>
</dbReference>
<name>A0A644W5B4_9ZZZZ</name>
<dbReference type="InterPro" id="IPR001173">
    <property type="entry name" value="Glyco_trans_2-like"/>
</dbReference>
<comment type="caution">
    <text evidence="2">The sequence shown here is derived from an EMBL/GenBank/DDBJ whole genome shotgun (WGS) entry which is preliminary data.</text>
</comment>
<dbReference type="Gene3D" id="3.90.550.10">
    <property type="entry name" value="Spore Coat Polysaccharide Biosynthesis Protein SpsA, Chain A"/>
    <property type="match status" value="1"/>
</dbReference>
<dbReference type="EMBL" id="VSSQ01000627">
    <property type="protein sequence ID" value="MPL98768.1"/>
    <property type="molecule type" value="Genomic_DNA"/>
</dbReference>
<evidence type="ECO:0000313" key="2">
    <source>
        <dbReference type="EMBL" id="MPL98768.1"/>
    </source>
</evidence>
<proteinExistence type="predicted"/>
<dbReference type="SUPFAM" id="SSF53448">
    <property type="entry name" value="Nucleotide-diphospho-sugar transferases"/>
    <property type="match status" value="1"/>
</dbReference>